<dbReference type="GO" id="GO:0016779">
    <property type="term" value="F:nucleotidyltransferase activity"/>
    <property type="evidence" value="ECO:0007669"/>
    <property type="project" value="UniProtKB-KW"/>
</dbReference>
<dbReference type="InterPro" id="IPR014729">
    <property type="entry name" value="Rossmann-like_a/b/a_fold"/>
</dbReference>
<organism evidence="5 6">
    <name type="scientific">Schaalia canis</name>
    <dbReference type="NCBI Taxonomy" id="100469"/>
    <lineage>
        <taxon>Bacteria</taxon>
        <taxon>Bacillati</taxon>
        <taxon>Actinomycetota</taxon>
        <taxon>Actinomycetes</taxon>
        <taxon>Actinomycetales</taxon>
        <taxon>Actinomycetaceae</taxon>
        <taxon>Schaalia</taxon>
    </lineage>
</organism>
<evidence type="ECO:0000256" key="2">
    <source>
        <dbReference type="ARBA" id="ARBA00022695"/>
    </source>
</evidence>
<protein>
    <submittedName>
        <fullName evidence="5">Cytidyltransferase</fullName>
    </submittedName>
</protein>
<dbReference type="NCBIfam" id="TIGR00125">
    <property type="entry name" value="cyt_tran_rel"/>
    <property type="match status" value="1"/>
</dbReference>
<keyword evidence="2" id="KW-0548">Nucleotidyltransferase</keyword>
<gene>
    <name evidence="5" type="ORF">EII11_04575</name>
</gene>
<sequence>MIIGYVPGGFDMLHVGHLNILRAARERCDRLVVGVATDESLERMKGRPPVIPLRERCELIASLRFVDAVVVDLDQDKRLAWNLQPFDVLFKGDDWEGTEKGARLEAELAEVGATVVYLPYTPSTSSTMLRRFLSAAEVEEEMQSAPPAHEATEAAQAGATVAATGVAQ</sequence>
<evidence type="ECO:0000256" key="3">
    <source>
        <dbReference type="SAM" id="MobiDB-lite"/>
    </source>
</evidence>
<keyword evidence="6" id="KW-1185">Reference proteome</keyword>
<feature type="compositionally biased region" description="Low complexity" evidence="3">
    <location>
        <begin position="145"/>
        <end position="168"/>
    </location>
</feature>
<dbReference type="PANTHER" id="PTHR43793">
    <property type="entry name" value="FAD SYNTHASE"/>
    <property type="match status" value="1"/>
</dbReference>
<accession>A0A3P1SFN1</accession>
<dbReference type="InterPro" id="IPR050385">
    <property type="entry name" value="Archaeal_FAD_synthase"/>
</dbReference>
<dbReference type="AlphaFoldDB" id="A0A3P1SFN1"/>
<dbReference type="PANTHER" id="PTHR43793:SF1">
    <property type="entry name" value="FAD SYNTHASE"/>
    <property type="match status" value="1"/>
</dbReference>
<dbReference type="EMBL" id="RQZF01000003">
    <property type="protein sequence ID" value="RRC95555.1"/>
    <property type="molecule type" value="Genomic_DNA"/>
</dbReference>
<evidence type="ECO:0000256" key="1">
    <source>
        <dbReference type="ARBA" id="ARBA00022679"/>
    </source>
</evidence>
<feature type="domain" description="Cytidyltransferase-like" evidence="4">
    <location>
        <begin position="6"/>
        <end position="131"/>
    </location>
</feature>
<feature type="region of interest" description="Disordered" evidence="3">
    <location>
        <begin position="142"/>
        <end position="168"/>
    </location>
</feature>
<evidence type="ECO:0000259" key="4">
    <source>
        <dbReference type="Pfam" id="PF01467"/>
    </source>
</evidence>
<dbReference type="OrthoDB" id="9802794at2"/>
<dbReference type="Proteomes" id="UP000280444">
    <property type="component" value="Unassembled WGS sequence"/>
</dbReference>
<reference evidence="5 6" key="1">
    <citation type="submission" date="2018-11" db="EMBL/GenBank/DDBJ databases">
        <title>Genomes From Bacteria Associated with the Canine Oral Cavity: a Test Case for Automated Genome-Based Taxonomic Assignment.</title>
        <authorList>
            <person name="Coil D.A."/>
            <person name="Jospin G."/>
            <person name="Darling A.E."/>
            <person name="Wallis C."/>
            <person name="Davis I.J."/>
            <person name="Harris S."/>
            <person name="Eisen J.A."/>
            <person name="Holcombe L.J."/>
            <person name="O'Flynn C."/>
        </authorList>
    </citation>
    <scope>NUCLEOTIDE SEQUENCE [LARGE SCALE GENOMIC DNA]</scope>
    <source>
        <strain evidence="5 6">OH770</strain>
    </source>
</reference>
<dbReference type="Gene3D" id="3.40.50.620">
    <property type="entry name" value="HUPs"/>
    <property type="match status" value="1"/>
</dbReference>
<dbReference type="InterPro" id="IPR004821">
    <property type="entry name" value="Cyt_trans-like"/>
</dbReference>
<name>A0A3P1SFN1_9ACTO</name>
<comment type="caution">
    <text evidence="5">The sequence shown here is derived from an EMBL/GenBank/DDBJ whole genome shotgun (WGS) entry which is preliminary data.</text>
</comment>
<dbReference type="Pfam" id="PF01467">
    <property type="entry name" value="CTP_transf_like"/>
    <property type="match status" value="1"/>
</dbReference>
<keyword evidence="1 5" id="KW-0808">Transferase</keyword>
<dbReference type="SUPFAM" id="SSF52374">
    <property type="entry name" value="Nucleotidylyl transferase"/>
    <property type="match status" value="1"/>
</dbReference>
<evidence type="ECO:0000313" key="6">
    <source>
        <dbReference type="Proteomes" id="UP000280444"/>
    </source>
</evidence>
<evidence type="ECO:0000313" key="5">
    <source>
        <dbReference type="EMBL" id="RRC95555.1"/>
    </source>
</evidence>
<proteinExistence type="predicted"/>